<gene>
    <name evidence="1" type="ORF">T02_473</name>
</gene>
<dbReference type="AlphaFoldDB" id="A0A0V1KU35"/>
<proteinExistence type="predicted"/>
<dbReference type="OrthoDB" id="10599608at2759"/>
<dbReference type="Proteomes" id="UP000054721">
    <property type="component" value="Unassembled WGS sequence"/>
</dbReference>
<organism evidence="1 2">
    <name type="scientific">Trichinella nativa</name>
    <dbReference type="NCBI Taxonomy" id="6335"/>
    <lineage>
        <taxon>Eukaryota</taxon>
        <taxon>Metazoa</taxon>
        <taxon>Ecdysozoa</taxon>
        <taxon>Nematoda</taxon>
        <taxon>Enoplea</taxon>
        <taxon>Dorylaimia</taxon>
        <taxon>Trichinellida</taxon>
        <taxon>Trichinellidae</taxon>
        <taxon>Trichinella</taxon>
    </lineage>
</organism>
<protein>
    <submittedName>
        <fullName evidence="1">Uncharacterized protein</fullName>
    </submittedName>
</protein>
<reference evidence="1 2" key="1">
    <citation type="submission" date="2015-05" db="EMBL/GenBank/DDBJ databases">
        <title>Evolution of Trichinella species and genotypes.</title>
        <authorList>
            <person name="Korhonen P.K."/>
            <person name="Edoardo P."/>
            <person name="Giuseppe L.R."/>
            <person name="Gasser R.B."/>
        </authorList>
    </citation>
    <scope>NUCLEOTIDE SEQUENCE [LARGE SCALE GENOMIC DNA]</scope>
    <source>
        <strain evidence="1">ISS10</strain>
    </source>
</reference>
<sequence length="140" mass="15793">MYGSPVLFTFNHSATTSGGTRCASGSIGHRQIDNDANKPTNIYLSTCANRKYADDDRCESRLTKILSSTFLLVTVLDFHKPVVVKNQAILALIYFIYHKLNHQCVSFFGIFELIFRSNALTKCRDVERCFTFDASFSCKS</sequence>
<keyword evidence="2" id="KW-1185">Reference proteome</keyword>
<evidence type="ECO:0000313" key="1">
    <source>
        <dbReference type="EMBL" id="KRZ50815.1"/>
    </source>
</evidence>
<comment type="caution">
    <text evidence="1">The sequence shown here is derived from an EMBL/GenBank/DDBJ whole genome shotgun (WGS) entry which is preliminary data.</text>
</comment>
<dbReference type="EMBL" id="JYDW01000249">
    <property type="protein sequence ID" value="KRZ50815.1"/>
    <property type="molecule type" value="Genomic_DNA"/>
</dbReference>
<name>A0A0V1KU35_9BILA</name>
<evidence type="ECO:0000313" key="2">
    <source>
        <dbReference type="Proteomes" id="UP000054721"/>
    </source>
</evidence>
<accession>A0A0V1KU35</accession>